<name>Q7RDJ7_PLAYO</name>
<evidence type="ECO:0000313" key="1">
    <source>
        <dbReference type="EMBL" id="EAA17448.1"/>
    </source>
</evidence>
<keyword evidence="2" id="KW-1185">Reference proteome</keyword>
<accession>Q7RDJ7</accession>
<sequence length="24" mass="2931">RLIYLTFANIKCICMKYVRTFVFS</sequence>
<gene>
    <name evidence="1" type="ORF">PY05425</name>
</gene>
<comment type="caution">
    <text evidence="1">The sequence shown here is derived from an EMBL/GenBank/DDBJ whole genome shotgun (WGS) entry which is preliminary data.</text>
</comment>
<dbReference type="PaxDb" id="73239-Q7RDJ7"/>
<dbReference type="InParanoid" id="Q7RDJ7"/>
<evidence type="ECO:0000313" key="2">
    <source>
        <dbReference type="Proteomes" id="UP000008553"/>
    </source>
</evidence>
<dbReference type="Proteomes" id="UP000008553">
    <property type="component" value="Unassembled WGS sequence"/>
</dbReference>
<organism evidence="1 2">
    <name type="scientific">Plasmodium yoelii yoelii</name>
    <dbReference type="NCBI Taxonomy" id="73239"/>
    <lineage>
        <taxon>Eukaryota</taxon>
        <taxon>Sar</taxon>
        <taxon>Alveolata</taxon>
        <taxon>Apicomplexa</taxon>
        <taxon>Aconoidasida</taxon>
        <taxon>Haemosporida</taxon>
        <taxon>Plasmodiidae</taxon>
        <taxon>Plasmodium</taxon>
        <taxon>Plasmodium (Vinckeia)</taxon>
    </lineage>
</organism>
<reference evidence="1 2" key="1">
    <citation type="journal article" date="2002" name="Nature">
        <title>Genome sequence and comparative analysis of the model rodent malaria parasite Plasmodium yoelii yoelii.</title>
        <authorList>
            <person name="Carlton J.M."/>
            <person name="Angiuoli S.V."/>
            <person name="Suh B.B."/>
            <person name="Kooij T.W."/>
            <person name="Pertea M."/>
            <person name="Silva J.C."/>
            <person name="Ermolaeva M.D."/>
            <person name="Allen J.E."/>
            <person name="Selengut J.D."/>
            <person name="Koo H.L."/>
            <person name="Peterson J.D."/>
            <person name="Pop M."/>
            <person name="Kosack D.S."/>
            <person name="Shumway M.F."/>
            <person name="Bidwell S.L."/>
            <person name="Shallom S.J."/>
            <person name="van Aken S.E."/>
            <person name="Riedmuller S.B."/>
            <person name="Feldblyum T.V."/>
            <person name="Cho J.K."/>
            <person name="Quackenbush J."/>
            <person name="Sedegah M."/>
            <person name="Shoaibi A."/>
            <person name="Cummings L.M."/>
            <person name="Florens L."/>
            <person name="Yates J.R."/>
            <person name="Raine J.D."/>
            <person name="Sinden R.E."/>
            <person name="Harris M.A."/>
            <person name="Cunningham D.A."/>
            <person name="Preiser P.R."/>
            <person name="Bergman L.W."/>
            <person name="Vaidya A.B."/>
            <person name="van Lin L.H."/>
            <person name="Janse C.J."/>
            <person name="Waters A.P."/>
            <person name="Smith H.O."/>
            <person name="White O.R."/>
            <person name="Salzberg S.L."/>
            <person name="Venter J.C."/>
            <person name="Fraser C.M."/>
            <person name="Hoffman S.L."/>
            <person name="Gardner M.J."/>
            <person name="Carucci D.J."/>
        </authorList>
    </citation>
    <scope>NUCLEOTIDE SEQUENCE [LARGE SCALE GENOMIC DNA]</scope>
    <source>
        <strain evidence="1 2">17XNL</strain>
    </source>
</reference>
<protein>
    <submittedName>
        <fullName evidence="1">Uncharacterized protein</fullName>
    </submittedName>
</protein>
<feature type="non-terminal residue" evidence="1">
    <location>
        <position position="1"/>
    </location>
</feature>
<dbReference type="EMBL" id="AABL01001718">
    <property type="protein sequence ID" value="EAA17448.1"/>
    <property type="molecule type" value="Genomic_DNA"/>
</dbReference>
<dbReference type="AlphaFoldDB" id="Q7RDJ7"/>
<proteinExistence type="predicted"/>